<proteinExistence type="predicted"/>
<sequence>MSDPSSEFLLAIGKGGDEPANQERDEPDYFRSSGEVIQRFLVSIDKTRHYVLKVLLPATAGVLPPVINRWGWNPDEFILLK</sequence>
<protein>
    <submittedName>
        <fullName evidence="1">Uncharacterized protein</fullName>
    </submittedName>
</protein>
<accession>A0ABD1Z2Y0</accession>
<evidence type="ECO:0000313" key="2">
    <source>
        <dbReference type="Proteomes" id="UP001605036"/>
    </source>
</evidence>
<gene>
    <name evidence="1" type="ORF">R1flu_009713</name>
</gene>
<organism evidence="1 2">
    <name type="scientific">Riccia fluitans</name>
    <dbReference type="NCBI Taxonomy" id="41844"/>
    <lineage>
        <taxon>Eukaryota</taxon>
        <taxon>Viridiplantae</taxon>
        <taxon>Streptophyta</taxon>
        <taxon>Embryophyta</taxon>
        <taxon>Marchantiophyta</taxon>
        <taxon>Marchantiopsida</taxon>
        <taxon>Marchantiidae</taxon>
        <taxon>Marchantiales</taxon>
        <taxon>Ricciaceae</taxon>
        <taxon>Riccia</taxon>
    </lineage>
</organism>
<evidence type="ECO:0000313" key="1">
    <source>
        <dbReference type="EMBL" id="KAL2642126.1"/>
    </source>
</evidence>
<keyword evidence="2" id="KW-1185">Reference proteome</keyword>
<reference evidence="1 2" key="1">
    <citation type="submission" date="2024-09" db="EMBL/GenBank/DDBJ databases">
        <title>Chromosome-scale assembly of Riccia fluitans.</title>
        <authorList>
            <person name="Paukszto L."/>
            <person name="Sawicki J."/>
            <person name="Karawczyk K."/>
            <person name="Piernik-Szablinska J."/>
            <person name="Szczecinska M."/>
            <person name="Mazdziarz M."/>
        </authorList>
    </citation>
    <scope>NUCLEOTIDE SEQUENCE [LARGE SCALE GENOMIC DNA]</scope>
    <source>
        <strain evidence="1">Rf_01</strain>
        <tissue evidence="1">Aerial parts of the thallus</tissue>
    </source>
</reference>
<comment type="caution">
    <text evidence="1">The sequence shown here is derived from an EMBL/GenBank/DDBJ whole genome shotgun (WGS) entry which is preliminary data.</text>
</comment>
<dbReference type="EMBL" id="JBHFFA010000002">
    <property type="protein sequence ID" value="KAL2642126.1"/>
    <property type="molecule type" value="Genomic_DNA"/>
</dbReference>
<name>A0ABD1Z2Y0_9MARC</name>
<dbReference type="Proteomes" id="UP001605036">
    <property type="component" value="Unassembled WGS sequence"/>
</dbReference>
<dbReference type="AlphaFoldDB" id="A0ABD1Z2Y0"/>